<accession>A0A6J5MD13</accession>
<name>A0A6J5MD13_9CAUD</name>
<protein>
    <submittedName>
        <fullName evidence="1">Uncharacterized protein</fullName>
    </submittedName>
</protein>
<proteinExistence type="predicted"/>
<gene>
    <name evidence="1" type="ORF">UFOVP467_25</name>
    <name evidence="2" type="ORF">UFOVP657_9</name>
</gene>
<evidence type="ECO:0000313" key="1">
    <source>
        <dbReference type="EMBL" id="CAB4144965.1"/>
    </source>
</evidence>
<dbReference type="EMBL" id="LR796634">
    <property type="protein sequence ID" value="CAB4155573.1"/>
    <property type="molecule type" value="Genomic_DNA"/>
</dbReference>
<reference evidence="1" key="1">
    <citation type="submission" date="2020-04" db="EMBL/GenBank/DDBJ databases">
        <authorList>
            <person name="Chiriac C."/>
            <person name="Salcher M."/>
            <person name="Ghai R."/>
            <person name="Kavagutti S V."/>
        </authorList>
    </citation>
    <scope>NUCLEOTIDE SEQUENCE</scope>
</reference>
<organism evidence="1">
    <name type="scientific">uncultured Caudovirales phage</name>
    <dbReference type="NCBI Taxonomy" id="2100421"/>
    <lineage>
        <taxon>Viruses</taxon>
        <taxon>Duplodnaviria</taxon>
        <taxon>Heunggongvirae</taxon>
        <taxon>Uroviricota</taxon>
        <taxon>Caudoviricetes</taxon>
        <taxon>Peduoviridae</taxon>
        <taxon>Maltschvirus</taxon>
        <taxon>Maltschvirus maltsch</taxon>
    </lineage>
</organism>
<evidence type="ECO:0000313" key="2">
    <source>
        <dbReference type="EMBL" id="CAB4155573.1"/>
    </source>
</evidence>
<dbReference type="EMBL" id="LR796441">
    <property type="protein sequence ID" value="CAB4144965.1"/>
    <property type="molecule type" value="Genomic_DNA"/>
</dbReference>
<sequence>MTDEQLKEHYEYCKMVFLDHGMLEPWQRRESEEHTAWKETYERLRTAFVAAADAHHQATMNRMKRKYNERQGNLVSPQD</sequence>